<name>A0ACC2GE89_DALPE</name>
<reference evidence="1" key="1">
    <citation type="submission" date="2021-05" db="EMBL/GenBank/DDBJ databases">
        <authorList>
            <person name="Pan Q."/>
            <person name="Jouanno E."/>
            <person name="Zahm M."/>
            <person name="Klopp C."/>
            <person name="Cabau C."/>
            <person name="Louis A."/>
            <person name="Berthelot C."/>
            <person name="Parey E."/>
            <person name="Roest Crollius H."/>
            <person name="Montfort J."/>
            <person name="Robinson-Rechavi M."/>
            <person name="Bouchez O."/>
            <person name="Lampietro C."/>
            <person name="Lopez Roques C."/>
            <person name="Donnadieu C."/>
            <person name="Postlethwait J."/>
            <person name="Bobe J."/>
            <person name="Dillon D."/>
            <person name="Chandos A."/>
            <person name="von Hippel F."/>
            <person name="Guiguen Y."/>
        </authorList>
    </citation>
    <scope>NUCLEOTIDE SEQUENCE</scope>
    <source>
        <strain evidence="1">YG-Jan2019</strain>
    </source>
</reference>
<proteinExistence type="predicted"/>
<accession>A0ACC2GE89</accession>
<sequence>MDQNPIRSSQASKLWLVLVPWESGPETQRVHERSIVSAVVPSPRHPQPCPPPAPLALHLPNVSSPFGRRRQPPPNPHSTSNEPPARGVTMEMCRRVKRRFSLYRFFLPELFDSPSVVFHFTRLFFRRHRGYFIPSLGPLLGRASLMSETSISTMLVPGFPRSNILLALFHLNSAPVSQLFQGLLLNCWQRSAPRSPVTFSTRPIPQSRGMSVCMSACAAVSLSQPFNGSHLYSFQVDSG</sequence>
<organism evidence="1 2">
    <name type="scientific">Dallia pectoralis</name>
    <name type="common">Alaska blackfish</name>
    <dbReference type="NCBI Taxonomy" id="75939"/>
    <lineage>
        <taxon>Eukaryota</taxon>
        <taxon>Metazoa</taxon>
        <taxon>Chordata</taxon>
        <taxon>Craniata</taxon>
        <taxon>Vertebrata</taxon>
        <taxon>Euteleostomi</taxon>
        <taxon>Actinopterygii</taxon>
        <taxon>Neopterygii</taxon>
        <taxon>Teleostei</taxon>
        <taxon>Protacanthopterygii</taxon>
        <taxon>Esociformes</taxon>
        <taxon>Umbridae</taxon>
        <taxon>Dallia</taxon>
    </lineage>
</organism>
<protein>
    <submittedName>
        <fullName evidence="1">Uncharacterized protein</fullName>
    </submittedName>
</protein>
<keyword evidence="2" id="KW-1185">Reference proteome</keyword>
<comment type="caution">
    <text evidence="1">The sequence shown here is derived from an EMBL/GenBank/DDBJ whole genome shotgun (WGS) entry which is preliminary data.</text>
</comment>
<dbReference type="EMBL" id="CM055741">
    <property type="protein sequence ID" value="KAJ8001952.1"/>
    <property type="molecule type" value="Genomic_DNA"/>
</dbReference>
<evidence type="ECO:0000313" key="2">
    <source>
        <dbReference type="Proteomes" id="UP001157502"/>
    </source>
</evidence>
<gene>
    <name evidence="1" type="ORF">DPEC_G00174750</name>
</gene>
<dbReference type="Proteomes" id="UP001157502">
    <property type="component" value="Chromosome 14"/>
</dbReference>
<evidence type="ECO:0000313" key="1">
    <source>
        <dbReference type="EMBL" id="KAJ8001952.1"/>
    </source>
</evidence>